<evidence type="ECO:0008006" key="4">
    <source>
        <dbReference type="Google" id="ProtNLM"/>
    </source>
</evidence>
<reference evidence="2 3" key="1">
    <citation type="submission" date="2018-10" db="EMBL/GenBank/DDBJ databases">
        <title>Genomic Encyclopedia of Archaeal and Bacterial Type Strains, Phase II (KMG-II): from individual species to whole genera.</title>
        <authorList>
            <person name="Goeker M."/>
        </authorList>
    </citation>
    <scope>NUCLEOTIDE SEQUENCE [LARGE SCALE GENOMIC DNA]</scope>
    <source>
        <strain evidence="2 3">DSM 18602</strain>
    </source>
</reference>
<name>A0A495J3W4_9SPHI</name>
<dbReference type="RefSeq" id="WP_121199121.1">
    <property type="nucleotide sequence ID" value="NZ_RBKU01000001.1"/>
</dbReference>
<organism evidence="2 3">
    <name type="scientific">Mucilaginibacter gracilis</name>
    <dbReference type="NCBI Taxonomy" id="423350"/>
    <lineage>
        <taxon>Bacteria</taxon>
        <taxon>Pseudomonadati</taxon>
        <taxon>Bacteroidota</taxon>
        <taxon>Sphingobacteriia</taxon>
        <taxon>Sphingobacteriales</taxon>
        <taxon>Sphingobacteriaceae</taxon>
        <taxon>Mucilaginibacter</taxon>
    </lineage>
</organism>
<keyword evidence="1" id="KW-0732">Signal</keyword>
<dbReference type="AlphaFoldDB" id="A0A495J3W4"/>
<feature type="chain" id="PRO_5019751248" description="MORN repeat protein" evidence="1">
    <location>
        <begin position="20"/>
        <end position="237"/>
    </location>
</feature>
<dbReference type="Proteomes" id="UP000268007">
    <property type="component" value="Unassembled WGS sequence"/>
</dbReference>
<evidence type="ECO:0000256" key="1">
    <source>
        <dbReference type="SAM" id="SignalP"/>
    </source>
</evidence>
<feature type="signal peptide" evidence="1">
    <location>
        <begin position="1"/>
        <end position="19"/>
    </location>
</feature>
<gene>
    <name evidence="2" type="ORF">BDD43_3859</name>
</gene>
<dbReference type="SUPFAM" id="SSF82185">
    <property type="entry name" value="Histone H3 K4-specific methyltransferase SET7/9 N-terminal domain"/>
    <property type="match status" value="1"/>
</dbReference>
<dbReference type="EMBL" id="RBKU01000001">
    <property type="protein sequence ID" value="RKR83647.1"/>
    <property type="molecule type" value="Genomic_DNA"/>
</dbReference>
<comment type="caution">
    <text evidence="2">The sequence shown here is derived from an EMBL/GenBank/DDBJ whole genome shotgun (WGS) entry which is preliminary data.</text>
</comment>
<proteinExistence type="predicted"/>
<dbReference type="OrthoDB" id="797627at2"/>
<keyword evidence="3" id="KW-1185">Reference proteome</keyword>
<dbReference type="Gene3D" id="3.90.930.1">
    <property type="match status" value="1"/>
</dbReference>
<sequence>MLRSVLLFCLLSTTLSVYAQETIELSNNYSPDIIQKYHAFKDNRDIKHGAYQAFYKKKTVVASGLYTQGKRTGVWHFYDIKGNITQHYNYDKNQLLYVTDEDPTGNFTKYEFIPKPAATDSVTFPIKIGGLLYGYQPYLKMFRVDEVNLYNPASVYAVLEILVTPFGQLAECKLMVKTKVMVNFQIQETNVATYLLNNDLLSPEDKQFLPASVNRQPVSSTIYIYCNVQSNGRISIF</sequence>
<accession>A0A495J3W4</accession>
<evidence type="ECO:0000313" key="3">
    <source>
        <dbReference type="Proteomes" id="UP000268007"/>
    </source>
</evidence>
<evidence type="ECO:0000313" key="2">
    <source>
        <dbReference type="EMBL" id="RKR83647.1"/>
    </source>
</evidence>
<protein>
    <recommendedName>
        <fullName evidence="4">MORN repeat protein</fullName>
    </recommendedName>
</protein>